<name>A0A3B0PKY2_9BACT</name>
<dbReference type="KEGG" id="mala:NCTC10135_01256"/>
<protein>
    <submittedName>
        <fullName evidence="1">Uncharacterized protein</fullName>
    </submittedName>
</protein>
<gene>
    <name evidence="1" type="ORF">NCTC10135_01256</name>
</gene>
<sequence>MIGDSKPINSENLIKIINLVFEKSNFENSILYKMLRNINMNPEISKRTNMDTLNAQTKISNIFNRNGNSKPDQTDPNNITPGLDILKLADDIFRMLHNEYKKVEELNFKEKIETNEW</sequence>
<evidence type="ECO:0000313" key="1">
    <source>
        <dbReference type="EMBL" id="SYV90731.1"/>
    </source>
</evidence>
<proteinExistence type="predicted"/>
<dbReference type="AlphaFoldDB" id="A0A3B0PKY2"/>
<organism evidence="1 2">
    <name type="scientific">Metamycoplasma alkalescens</name>
    <dbReference type="NCBI Taxonomy" id="45363"/>
    <lineage>
        <taxon>Bacteria</taxon>
        <taxon>Bacillati</taxon>
        <taxon>Mycoplasmatota</taxon>
        <taxon>Mycoplasmoidales</taxon>
        <taxon>Metamycoplasmataceae</taxon>
        <taxon>Metamycoplasma</taxon>
    </lineage>
</organism>
<feature type="non-terminal residue" evidence="1">
    <location>
        <position position="117"/>
    </location>
</feature>
<accession>A0A3B0PKY2</accession>
<evidence type="ECO:0000313" key="2">
    <source>
        <dbReference type="Proteomes" id="UP000259864"/>
    </source>
</evidence>
<dbReference type="EMBL" id="LS991949">
    <property type="protein sequence ID" value="SYV90731.1"/>
    <property type="molecule type" value="Genomic_DNA"/>
</dbReference>
<dbReference type="Proteomes" id="UP000259864">
    <property type="component" value="Chromosome 1"/>
</dbReference>
<reference evidence="2" key="1">
    <citation type="submission" date="2018-06" db="EMBL/GenBank/DDBJ databases">
        <authorList>
            <consortium name="Pathogen Informatics"/>
        </authorList>
    </citation>
    <scope>NUCLEOTIDE SEQUENCE [LARGE SCALE GENOMIC DNA]</scope>
    <source>
        <strain evidence="2">NCTC10135</strain>
    </source>
</reference>